<dbReference type="GO" id="GO:0003824">
    <property type="term" value="F:catalytic activity"/>
    <property type="evidence" value="ECO:0007669"/>
    <property type="project" value="InterPro"/>
</dbReference>
<dbReference type="InterPro" id="IPR005302">
    <property type="entry name" value="MoCF_Sase_C"/>
</dbReference>
<dbReference type="InterPro" id="IPR005303">
    <property type="entry name" value="MOCOS_middle"/>
</dbReference>
<proteinExistence type="predicted"/>
<dbReference type="RefSeq" id="WP_152118830.1">
    <property type="nucleotide sequence ID" value="NZ_QJOW01000001.1"/>
</dbReference>
<dbReference type="InterPro" id="IPR011037">
    <property type="entry name" value="Pyrv_Knase-like_insert_dom_sf"/>
</dbReference>
<dbReference type="GO" id="GO:0030151">
    <property type="term" value="F:molybdenum ion binding"/>
    <property type="evidence" value="ECO:0007669"/>
    <property type="project" value="InterPro"/>
</dbReference>
<dbReference type="GO" id="GO:0030170">
    <property type="term" value="F:pyridoxal phosphate binding"/>
    <property type="evidence" value="ECO:0007669"/>
    <property type="project" value="InterPro"/>
</dbReference>
<dbReference type="AlphaFoldDB" id="A0A5N5UGR9"/>
<dbReference type="Proteomes" id="UP000326302">
    <property type="component" value="Unassembled WGS sequence"/>
</dbReference>
<protein>
    <submittedName>
        <fullName evidence="2">MOSC domain-containing protein</fullName>
    </submittedName>
</protein>
<evidence type="ECO:0000313" key="3">
    <source>
        <dbReference type="Proteomes" id="UP000326302"/>
    </source>
</evidence>
<accession>A0A5N5UGR9</accession>
<name>A0A5N5UGR9_9EURY</name>
<evidence type="ECO:0000259" key="1">
    <source>
        <dbReference type="PROSITE" id="PS51340"/>
    </source>
</evidence>
<feature type="domain" description="MOSC" evidence="1">
    <location>
        <begin position="84"/>
        <end position="259"/>
    </location>
</feature>
<organism evidence="2 3">
    <name type="scientific">Halosegnis rubeus</name>
    <dbReference type="NCBI Taxonomy" id="2212850"/>
    <lineage>
        <taxon>Archaea</taxon>
        <taxon>Methanobacteriati</taxon>
        <taxon>Methanobacteriota</taxon>
        <taxon>Stenosarchaea group</taxon>
        <taxon>Halobacteria</taxon>
        <taxon>Halobacteriales</taxon>
        <taxon>Natronomonadaceae</taxon>
        <taxon>Halosegnis</taxon>
    </lineage>
</organism>
<dbReference type="PROSITE" id="PS51340">
    <property type="entry name" value="MOSC"/>
    <property type="match status" value="1"/>
</dbReference>
<sequence>MTATLESIHVYPVKSLDGIEPDQTTVREAGGLEFDREYAIRDGDGEYVNGKRERAVHRLASSFDPDTGAWTVGPREGEREAFQLPEERAAASNYLSDHFGYAVTIDRDPSGGFPDDTHAAGPTLISRGTLETVASWYDDIDATELRRRLRPNLIVGGVEPFWEDRLYADRESAVAFTIGGTSFEGRNPCQRCVVPTRDPDTGAETSGFRERFVSERKATLPEWANEDWYDHYFRLMVNTRVPRETVGATLSVGEKLEIGETVRADTGR</sequence>
<dbReference type="SUPFAM" id="SSF50800">
    <property type="entry name" value="PK beta-barrel domain-like"/>
    <property type="match status" value="1"/>
</dbReference>
<comment type="caution">
    <text evidence="2">The sequence shown here is derived from an EMBL/GenBank/DDBJ whole genome shotgun (WGS) entry which is preliminary data.</text>
</comment>
<dbReference type="Pfam" id="PF03473">
    <property type="entry name" value="MOSC"/>
    <property type="match status" value="1"/>
</dbReference>
<dbReference type="SUPFAM" id="SSF141673">
    <property type="entry name" value="MOSC N-terminal domain-like"/>
    <property type="match status" value="1"/>
</dbReference>
<reference evidence="2 3" key="1">
    <citation type="submission" date="2019-10" db="EMBL/GenBank/DDBJ databases">
        <title>Unraveling microbial dark matter from salterns through culturing: the case of the genus Halosegnis.</title>
        <authorList>
            <person name="Duran-Viseras A."/>
            <person name="Andrei A.-S."/>
            <person name="Vera-Gargallo B."/>
            <person name="Ghai R."/>
            <person name="Sanchez-Porro C."/>
            <person name="Ventosa A."/>
        </authorList>
    </citation>
    <scope>NUCLEOTIDE SEQUENCE [LARGE SCALE GENOMIC DNA]</scope>
    <source>
        <strain evidence="2 3">F17-44</strain>
    </source>
</reference>
<dbReference type="OrthoDB" id="211216at2157"/>
<evidence type="ECO:0000313" key="2">
    <source>
        <dbReference type="EMBL" id="KAB7517927.1"/>
    </source>
</evidence>
<dbReference type="EMBL" id="QJOW01000001">
    <property type="protein sequence ID" value="KAB7517927.1"/>
    <property type="molecule type" value="Genomic_DNA"/>
</dbReference>
<dbReference type="Pfam" id="PF03476">
    <property type="entry name" value="MOSC_N"/>
    <property type="match status" value="1"/>
</dbReference>
<gene>
    <name evidence="2" type="ORF">DMP03_00755</name>
</gene>